<feature type="DNA-binding region" description="Homeobox" evidence="5">
    <location>
        <begin position="62"/>
        <end position="121"/>
    </location>
</feature>
<proteinExistence type="predicted"/>
<feature type="domain" description="Homeobox" evidence="7">
    <location>
        <begin position="60"/>
        <end position="120"/>
    </location>
</feature>
<dbReference type="SMART" id="SM00389">
    <property type="entry name" value="HOX"/>
    <property type="match status" value="1"/>
</dbReference>
<dbReference type="PROSITE" id="PS50071">
    <property type="entry name" value="HOMEOBOX_2"/>
    <property type="match status" value="1"/>
</dbReference>
<dbReference type="GO" id="GO:0000978">
    <property type="term" value="F:RNA polymerase II cis-regulatory region sequence-specific DNA binding"/>
    <property type="evidence" value="ECO:0007669"/>
    <property type="project" value="TreeGrafter"/>
</dbReference>
<protein>
    <recommendedName>
        <fullName evidence="7">Homeobox domain-containing protein</fullName>
    </recommendedName>
</protein>
<dbReference type="PROSITE" id="PS00027">
    <property type="entry name" value="HOMEOBOX_1"/>
    <property type="match status" value="1"/>
</dbReference>
<evidence type="ECO:0000256" key="4">
    <source>
        <dbReference type="ARBA" id="ARBA00023242"/>
    </source>
</evidence>
<dbReference type="PANTHER" id="PTHR24339:SF67">
    <property type="entry name" value="GNOT1 HOMEODOMAIN PROTEIN-RELATED"/>
    <property type="match status" value="1"/>
</dbReference>
<dbReference type="EMBL" id="RCHS01002711">
    <property type="protein sequence ID" value="RMX46211.1"/>
    <property type="molecule type" value="Genomic_DNA"/>
</dbReference>
<dbReference type="GO" id="GO:0005634">
    <property type="term" value="C:nucleus"/>
    <property type="evidence" value="ECO:0007669"/>
    <property type="project" value="UniProtKB-SubCell"/>
</dbReference>
<keyword evidence="2 5" id="KW-0238">DNA-binding</keyword>
<dbReference type="InterPro" id="IPR001356">
    <property type="entry name" value="HD"/>
</dbReference>
<comment type="subcellular location">
    <subcellularLocation>
        <location evidence="1 5 6">Nucleus</location>
    </subcellularLocation>
</comment>
<keyword evidence="3 5" id="KW-0371">Homeobox</keyword>
<sequence>MKRQLDFDERSSLEMESEFLRAPTKGTKRSRRLDFGKTDPSVLLRFPDFEDQIAFHSEALRSNSCRSIFSAMQKDKLEAMFLKNKYPTRAEKATLAATLDITINKVQTWFSNRRQKWRRQQKKKIAGPFGQPSVLPRLSLIKRTSQSTASLQCYSQCPIQQPEQSQPPSSALHQATVPFAPSLQTAQSFVSCNQMYPQEYQPQPKSSQRPFSPQYYAVPNLPAVAETISPPYLPFSHLMQRIPQRYPNAYLPPFHSKDSEPSQTTCQPMDAFHASKAESTRLADEFPFSYSIAKEMPHIFGNMEDDEVLDHPLTPSFECSSDLAPSREFVTHESCQFGFTTTDFSDCVLPEQSEISRNRPHSCCFGGNSVQSHPLIKEPSYGLMSEGRSLRFYRHD</sequence>
<dbReference type="GO" id="GO:0030182">
    <property type="term" value="P:neuron differentiation"/>
    <property type="evidence" value="ECO:0007669"/>
    <property type="project" value="TreeGrafter"/>
</dbReference>
<dbReference type="PANTHER" id="PTHR24339">
    <property type="entry name" value="HOMEOBOX PROTEIN EMX-RELATED"/>
    <property type="match status" value="1"/>
</dbReference>
<dbReference type="SUPFAM" id="SSF46689">
    <property type="entry name" value="Homeodomain-like"/>
    <property type="match status" value="1"/>
</dbReference>
<organism evidence="8 9">
    <name type="scientific">Pocillopora damicornis</name>
    <name type="common">Cauliflower coral</name>
    <name type="synonym">Millepora damicornis</name>
    <dbReference type="NCBI Taxonomy" id="46731"/>
    <lineage>
        <taxon>Eukaryota</taxon>
        <taxon>Metazoa</taxon>
        <taxon>Cnidaria</taxon>
        <taxon>Anthozoa</taxon>
        <taxon>Hexacorallia</taxon>
        <taxon>Scleractinia</taxon>
        <taxon>Astrocoeniina</taxon>
        <taxon>Pocilloporidae</taxon>
        <taxon>Pocillopora</taxon>
    </lineage>
</organism>
<dbReference type="Gene3D" id="1.10.10.60">
    <property type="entry name" value="Homeodomain-like"/>
    <property type="match status" value="1"/>
</dbReference>
<keyword evidence="4 5" id="KW-0539">Nucleus</keyword>
<dbReference type="GO" id="GO:0000981">
    <property type="term" value="F:DNA-binding transcription factor activity, RNA polymerase II-specific"/>
    <property type="evidence" value="ECO:0007669"/>
    <property type="project" value="InterPro"/>
</dbReference>
<dbReference type="Proteomes" id="UP000275408">
    <property type="component" value="Unassembled WGS sequence"/>
</dbReference>
<accession>A0A3M6TXZ4</accession>
<dbReference type="InterPro" id="IPR050877">
    <property type="entry name" value="EMX-VAX-Noto_Homeobox_TFs"/>
</dbReference>
<keyword evidence="9" id="KW-1185">Reference proteome</keyword>
<name>A0A3M6TXZ4_POCDA</name>
<evidence type="ECO:0000256" key="6">
    <source>
        <dbReference type="RuleBase" id="RU000682"/>
    </source>
</evidence>
<dbReference type="InterPro" id="IPR009057">
    <property type="entry name" value="Homeodomain-like_sf"/>
</dbReference>
<evidence type="ECO:0000256" key="1">
    <source>
        <dbReference type="ARBA" id="ARBA00004123"/>
    </source>
</evidence>
<dbReference type="AlphaFoldDB" id="A0A3M6TXZ4"/>
<reference evidence="8 9" key="1">
    <citation type="journal article" date="2018" name="Sci. Rep.">
        <title>Comparative analysis of the Pocillopora damicornis genome highlights role of immune system in coral evolution.</title>
        <authorList>
            <person name="Cunning R."/>
            <person name="Bay R.A."/>
            <person name="Gillette P."/>
            <person name="Baker A.C."/>
            <person name="Traylor-Knowles N."/>
        </authorList>
    </citation>
    <scope>NUCLEOTIDE SEQUENCE [LARGE SCALE GENOMIC DNA]</scope>
    <source>
        <strain evidence="8">RSMAS</strain>
        <tissue evidence="8">Whole animal</tissue>
    </source>
</reference>
<gene>
    <name evidence="8" type="ORF">pdam_00022543</name>
</gene>
<evidence type="ECO:0000256" key="5">
    <source>
        <dbReference type="PROSITE-ProRule" id="PRU00108"/>
    </source>
</evidence>
<evidence type="ECO:0000259" key="7">
    <source>
        <dbReference type="PROSITE" id="PS50071"/>
    </source>
</evidence>
<evidence type="ECO:0000256" key="2">
    <source>
        <dbReference type="ARBA" id="ARBA00023125"/>
    </source>
</evidence>
<evidence type="ECO:0000256" key="3">
    <source>
        <dbReference type="ARBA" id="ARBA00023155"/>
    </source>
</evidence>
<comment type="caution">
    <text evidence="8">The sequence shown here is derived from an EMBL/GenBank/DDBJ whole genome shotgun (WGS) entry which is preliminary data.</text>
</comment>
<dbReference type="CDD" id="cd00086">
    <property type="entry name" value="homeodomain"/>
    <property type="match status" value="1"/>
</dbReference>
<evidence type="ECO:0000313" key="9">
    <source>
        <dbReference type="Proteomes" id="UP000275408"/>
    </source>
</evidence>
<dbReference type="InterPro" id="IPR017970">
    <property type="entry name" value="Homeobox_CS"/>
</dbReference>
<evidence type="ECO:0000313" key="8">
    <source>
        <dbReference type="EMBL" id="RMX46211.1"/>
    </source>
</evidence>
<dbReference type="Pfam" id="PF00046">
    <property type="entry name" value="Homeodomain"/>
    <property type="match status" value="1"/>
</dbReference>